<dbReference type="PANTHER" id="PTHR43842">
    <property type="entry name" value="PROPIONYL-COA CARBOXYLASE BETA CHAIN"/>
    <property type="match status" value="1"/>
</dbReference>
<dbReference type="InterPro" id="IPR051047">
    <property type="entry name" value="AccD/PCCB"/>
</dbReference>
<accession>A0A109JVF2</accession>
<dbReference type="OrthoDB" id="9803706at2"/>
<dbReference type="InterPro" id="IPR029045">
    <property type="entry name" value="ClpP/crotonase-like_dom_sf"/>
</dbReference>
<keyword evidence="3" id="KW-0808">Transferase</keyword>
<evidence type="ECO:0000313" key="4">
    <source>
        <dbReference type="Proteomes" id="UP000057737"/>
    </source>
</evidence>
<dbReference type="Proteomes" id="UP000057737">
    <property type="component" value="Unassembled WGS sequence"/>
</dbReference>
<dbReference type="PANTHER" id="PTHR43842:SF2">
    <property type="entry name" value="PROPIONYL-COA CARBOXYLASE BETA CHAIN, MITOCHONDRIAL"/>
    <property type="match status" value="1"/>
</dbReference>
<feature type="domain" description="CoA carboxyltransferase C-terminal" evidence="2">
    <location>
        <begin position="269"/>
        <end position="508"/>
    </location>
</feature>
<dbReference type="Pfam" id="PF01039">
    <property type="entry name" value="Carboxyl_trans"/>
    <property type="match status" value="1"/>
</dbReference>
<dbReference type="EMBL" id="LNCU01000060">
    <property type="protein sequence ID" value="KWV55833.1"/>
    <property type="molecule type" value="Genomic_DNA"/>
</dbReference>
<organism evidence="3 4">
    <name type="scientific">Bradyrhizobium macuxiense</name>
    <dbReference type="NCBI Taxonomy" id="1755647"/>
    <lineage>
        <taxon>Bacteria</taxon>
        <taxon>Pseudomonadati</taxon>
        <taxon>Pseudomonadota</taxon>
        <taxon>Alphaproteobacteria</taxon>
        <taxon>Hyphomicrobiales</taxon>
        <taxon>Nitrobacteraceae</taxon>
        <taxon>Bradyrhizobium</taxon>
    </lineage>
</organism>
<dbReference type="InterPro" id="IPR011763">
    <property type="entry name" value="COA_CT_C"/>
</dbReference>
<feature type="domain" description="CoA carboxyltransferase N-terminal" evidence="1">
    <location>
        <begin position="3"/>
        <end position="265"/>
    </location>
</feature>
<dbReference type="PROSITE" id="PS50980">
    <property type="entry name" value="COA_CT_NTER"/>
    <property type="match status" value="1"/>
</dbReference>
<comment type="caution">
    <text evidence="3">The sequence shown here is derived from an EMBL/GenBank/DDBJ whole genome shotgun (WGS) entry which is preliminary data.</text>
</comment>
<reference evidence="3 4" key="1">
    <citation type="submission" date="2015-11" db="EMBL/GenBank/DDBJ databases">
        <title>Draft Genome Sequence of the Strain BR 10303 (Bradyrhizobium sp.) isolated from nodules of Centrolobium paraense.</title>
        <authorList>
            <person name="Zelli J.E."/>
            <person name="Simoes-Araujo J.L."/>
            <person name="Barauna A.C."/>
            <person name="Silva K."/>
        </authorList>
    </citation>
    <scope>NUCLEOTIDE SEQUENCE [LARGE SCALE GENOMIC DNA]</scope>
    <source>
        <strain evidence="3 4">BR 10303</strain>
    </source>
</reference>
<dbReference type="SUPFAM" id="SSF52096">
    <property type="entry name" value="ClpP/crotonase"/>
    <property type="match status" value="2"/>
</dbReference>
<gene>
    <name evidence="3" type="ORF">AS156_05340</name>
</gene>
<dbReference type="AlphaFoldDB" id="A0A109JVF2"/>
<evidence type="ECO:0000259" key="2">
    <source>
        <dbReference type="PROSITE" id="PS50989"/>
    </source>
</evidence>
<dbReference type="InterPro" id="IPR034733">
    <property type="entry name" value="AcCoA_carboxyl_beta"/>
</dbReference>
<dbReference type="RefSeq" id="WP_066507082.1">
    <property type="nucleotide sequence ID" value="NZ_LNCU01000060.1"/>
</dbReference>
<dbReference type="PROSITE" id="PS50989">
    <property type="entry name" value="COA_CT_CTER"/>
    <property type="match status" value="1"/>
</dbReference>
<dbReference type="GO" id="GO:0016740">
    <property type="term" value="F:transferase activity"/>
    <property type="evidence" value="ECO:0007669"/>
    <property type="project" value="UniProtKB-KW"/>
</dbReference>
<name>A0A109JVF2_9BRAD</name>
<sequence>MNWKPELDDLARREAFAREMGGVDKVKRQRDQGRLTVRERIDKLVDQESFHEVGAISGIAEYDEQNELKHLTPANCVFGRAKIDGRTVVVVGDDFTVRGGSADASISTKPLMAEEMAHDFRLPIIRVIEGSGGGGSVKTIETRGAANLPGGVGGTRSYWFTLANLAQVPVVGLGLGSVAGLGAARLAATHYSVMTKNSAMFVAGPPVVKRLGQDLSKQELGGADIQTRAGGIDQAVETEEEAFEYARRFLSYLPSSVYDLPPTIPCTDDPERAEESLLKAVPRNRKQVYKMRPIIEAVVDKGSFFEVAANFGRPVITGLARIEGRAVLVLASDPFHYGGSWTADACQKVVRWVDFAETFHLPVVYLMDCPGFMIGLEAEKSATIRHGVRAMAAVNQSTVPWCTIIIRNAFGVAGVVHQPANRFSMRYAWPSAYWGSLPLEGGIEAAYRAEIEAAADPAAKLREIEDRLNKLRSPFRSAEKFWVEEVIDPRKTRSLLCEFARLAEPIRTPGPPRNMTTRP</sequence>
<dbReference type="GO" id="GO:0004658">
    <property type="term" value="F:propionyl-CoA carboxylase activity"/>
    <property type="evidence" value="ECO:0007669"/>
    <property type="project" value="TreeGrafter"/>
</dbReference>
<proteinExistence type="predicted"/>
<evidence type="ECO:0000259" key="1">
    <source>
        <dbReference type="PROSITE" id="PS50980"/>
    </source>
</evidence>
<dbReference type="InterPro" id="IPR011762">
    <property type="entry name" value="COA_CT_N"/>
</dbReference>
<evidence type="ECO:0000313" key="3">
    <source>
        <dbReference type="EMBL" id="KWV55833.1"/>
    </source>
</evidence>
<dbReference type="Gene3D" id="3.90.226.10">
    <property type="entry name" value="2-enoyl-CoA Hydratase, Chain A, domain 1"/>
    <property type="match status" value="2"/>
</dbReference>
<protein>
    <submittedName>
        <fullName evidence="3">Methylmalonyl-CoA carboxyltransferase</fullName>
    </submittedName>
</protein>
<keyword evidence="4" id="KW-1185">Reference proteome</keyword>